<reference evidence="7" key="1">
    <citation type="submission" date="2020-10" db="EMBL/GenBank/DDBJ databases">
        <title>High-Quality Genome Resource of Clonostachys rosea strain S41 by Oxford Nanopore Long-Read Sequencing.</title>
        <authorList>
            <person name="Wang H."/>
        </authorList>
    </citation>
    <scope>NUCLEOTIDE SEQUENCE</scope>
    <source>
        <strain evidence="7">S41</strain>
    </source>
</reference>
<feature type="compositionally biased region" description="Pro residues" evidence="5">
    <location>
        <begin position="131"/>
        <end position="146"/>
    </location>
</feature>
<comment type="similarity">
    <text evidence="1 4">Belongs to the peptidase S8 family.</text>
</comment>
<evidence type="ECO:0000256" key="2">
    <source>
        <dbReference type="ARBA" id="ARBA00022670"/>
    </source>
</evidence>
<keyword evidence="2" id="KW-0645">Protease</keyword>
<evidence type="ECO:0000313" key="7">
    <source>
        <dbReference type="EMBL" id="KAF9747832.1"/>
    </source>
</evidence>
<dbReference type="Gene3D" id="3.40.50.200">
    <property type="entry name" value="Peptidase S8/S53 domain"/>
    <property type="match status" value="1"/>
</dbReference>
<protein>
    <recommendedName>
        <fullName evidence="6">Peptidase S8/S53 domain-containing protein</fullName>
    </recommendedName>
</protein>
<dbReference type="EMBL" id="JADCTT010000009">
    <property type="protein sequence ID" value="KAF9747832.1"/>
    <property type="molecule type" value="Genomic_DNA"/>
</dbReference>
<feature type="domain" description="Peptidase S8/S53" evidence="6">
    <location>
        <begin position="18"/>
        <end position="118"/>
    </location>
</feature>
<feature type="region of interest" description="Disordered" evidence="5">
    <location>
        <begin position="107"/>
        <end position="161"/>
    </location>
</feature>
<accession>A0A8H7KC05</accession>
<dbReference type="AlphaFoldDB" id="A0A8H7KC05"/>
<dbReference type="GO" id="GO:0004252">
    <property type="term" value="F:serine-type endopeptidase activity"/>
    <property type="evidence" value="ECO:0007669"/>
    <property type="project" value="InterPro"/>
</dbReference>
<dbReference type="Pfam" id="PF00082">
    <property type="entry name" value="Peptidase_S8"/>
    <property type="match status" value="1"/>
</dbReference>
<dbReference type="SUPFAM" id="SSF52743">
    <property type="entry name" value="Subtilisin-like"/>
    <property type="match status" value="1"/>
</dbReference>
<feature type="compositionally biased region" description="Low complexity" evidence="5">
    <location>
        <begin position="108"/>
        <end position="130"/>
    </location>
</feature>
<keyword evidence="3" id="KW-0720">Serine protease</keyword>
<dbReference type="InterPro" id="IPR000209">
    <property type="entry name" value="Peptidase_S8/S53_dom"/>
</dbReference>
<organism evidence="7 8">
    <name type="scientific">Bionectria ochroleuca</name>
    <name type="common">Gliocladium roseum</name>
    <dbReference type="NCBI Taxonomy" id="29856"/>
    <lineage>
        <taxon>Eukaryota</taxon>
        <taxon>Fungi</taxon>
        <taxon>Dikarya</taxon>
        <taxon>Ascomycota</taxon>
        <taxon>Pezizomycotina</taxon>
        <taxon>Sordariomycetes</taxon>
        <taxon>Hypocreomycetidae</taxon>
        <taxon>Hypocreales</taxon>
        <taxon>Bionectriaceae</taxon>
        <taxon>Clonostachys</taxon>
    </lineage>
</organism>
<dbReference type="InterPro" id="IPR050131">
    <property type="entry name" value="Peptidase_S8_subtilisin-like"/>
</dbReference>
<dbReference type="InterPro" id="IPR036852">
    <property type="entry name" value="Peptidase_S8/S53_dom_sf"/>
</dbReference>
<dbReference type="Proteomes" id="UP000616885">
    <property type="component" value="Unassembled WGS sequence"/>
</dbReference>
<feature type="compositionally biased region" description="Low complexity" evidence="5">
    <location>
        <begin position="147"/>
        <end position="158"/>
    </location>
</feature>
<evidence type="ECO:0000313" key="8">
    <source>
        <dbReference type="Proteomes" id="UP000616885"/>
    </source>
</evidence>
<evidence type="ECO:0000256" key="5">
    <source>
        <dbReference type="SAM" id="MobiDB-lite"/>
    </source>
</evidence>
<name>A0A8H7KC05_BIOOC</name>
<evidence type="ECO:0000256" key="4">
    <source>
        <dbReference type="PROSITE-ProRule" id="PRU01240"/>
    </source>
</evidence>
<evidence type="ECO:0000259" key="6">
    <source>
        <dbReference type="Pfam" id="PF00082"/>
    </source>
</evidence>
<dbReference type="PANTHER" id="PTHR43806:SF58">
    <property type="entry name" value="ALKALINE PROTEASE 1-RELATED"/>
    <property type="match status" value="1"/>
</dbReference>
<dbReference type="GO" id="GO:0006508">
    <property type="term" value="P:proteolysis"/>
    <property type="evidence" value="ECO:0007669"/>
    <property type="project" value="UniProtKB-KW"/>
</dbReference>
<sequence>MEFVVEDAPKKDCPKGVVVNMSLGGGFSQALNDAADAITKAGIFLAVAAGNEGADASTSSPASAESACTVGATDKTDGFASFSNFGELVDVLAPGVAIESVKVGGGSTSLSGTSMASPTSPVSLPTSSATAPPPPVSARPLPPPPSRMSSRRSPAVPRTCSSTTAHKFSFLYSLITG</sequence>
<dbReference type="PROSITE" id="PS51892">
    <property type="entry name" value="SUBTILASE"/>
    <property type="match status" value="1"/>
</dbReference>
<dbReference type="PANTHER" id="PTHR43806">
    <property type="entry name" value="PEPTIDASE S8"/>
    <property type="match status" value="1"/>
</dbReference>
<evidence type="ECO:0000256" key="1">
    <source>
        <dbReference type="ARBA" id="ARBA00011073"/>
    </source>
</evidence>
<proteinExistence type="inferred from homology"/>
<keyword evidence="3" id="KW-0378">Hydrolase</keyword>
<gene>
    <name evidence="7" type="ORF">IM811_017337</name>
</gene>
<comment type="caution">
    <text evidence="4">Lacks conserved residue(s) required for the propagation of feature annotation.</text>
</comment>
<comment type="caution">
    <text evidence="7">The sequence shown here is derived from an EMBL/GenBank/DDBJ whole genome shotgun (WGS) entry which is preliminary data.</text>
</comment>
<evidence type="ECO:0000256" key="3">
    <source>
        <dbReference type="ARBA" id="ARBA00022825"/>
    </source>
</evidence>